<protein>
    <submittedName>
        <fullName evidence="2">Uncharacterized protein</fullName>
    </submittedName>
</protein>
<evidence type="ECO:0000256" key="1">
    <source>
        <dbReference type="SAM" id="MobiDB-lite"/>
    </source>
</evidence>
<feature type="region of interest" description="Disordered" evidence="1">
    <location>
        <begin position="1"/>
        <end position="35"/>
    </location>
</feature>
<organism evidence="2 3">
    <name type="scientific">Pichia kluyveri</name>
    <name type="common">Yeast</name>
    <dbReference type="NCBI Taxonomy" id="36015"/>
    <lineage>
        <taxon>Eukaryota</taxon>
        <taxon>Fungi</taxon>
        <taxon>Dikarya</taxon>
        <taxon>Ascomycota</taxon>
        <taxon>Saccharomycotina</taxon>
        <taxon>Pichiomycetes</taxon>
        <taxon>Pichiales</taxon>
        <taxon>Pichiaceae</taxon>
        <taxon>Pichia</taxon>
    </lineage>
</organism>
<feature type="compositionally biased region" description="Polar residues" evidence="1">
    <location>
        <begin position="11"/>
        <end position="35"/>
    </location>
</feature>
<reference evidence="2 3" key="1">
    <citation type="journal article" date="2023" name="Elife">
        <title>Identification of key yeast species and microbe-microbe interactions impacting larval growth of Drosophila in the wild.</title>
        <authorList>
            <person name="Mure A."/>
            <person name="Sugiura Y."/>
            <person name="Maeda R."/>
            <person name="Honda K."/>
            <person name="Sakurai N."/>
            <person name="Takahashi Y."/>
            <person name="Watada M."/>
            <person name="Katoh T."/>
            <person name="Gotoh A."/>
            <person name="Gotoh Y."/>
            <person name="Taniguchi I."/>
            <person name="Nakamura K."/>
            <person name="Hayashi T."/>
            <person name="Katayama T."/>
            <person name="Uemura T."/>
            <person name="Hattori Y."/>
        </authorList>
    </citation>
    <scope>NUCLEOTIDE SEQUENCE [LARGE SCALE GENOMIC DNA]</scope>
    <source>
        <strain evidence="2 3">PK-24</strain>
    </source>
</reference>
<dbReference type="AlphaFoldDB" id="A0AAV5R314"/>
<gene>
    <name evidence="2" type="ORF">DAPK24_019770</name>
</gene>
<keyword evidence="3" id="KW-1185">Reference proteome</keyword>
<proteinExistence type="predicted"/>
<accession>A0AAV5R314</accession>
<dbReference type="Proteomes" id="UP001378960">
    <property type="component" value="Unassembled WGS sequence"/>
</dbReference>
<feature type="compositionally biased region" description="Basic and acidic residues" evidence="1">
    <location>
        <begin position="1"/>
        <end position="10"/>
    </location>
</feature>
<comment type="caution">
    <text evidence="2">The sequence shown here is derived from an EMBL/GenBank/DDBJ whole genome shotgun (WGS) entry which is preliminary data.</text>
</comment>
<evidence type="ECO:0000313" key="3">
    <source>
        <dbReference type="Proteomes" id="UP001378960"/>
    </source>
</evidence>
<sequence length="71" mass="7997">MVVETKHAETTRSMPKTPTQPRNVRTLVKSSKQGKSVATGTLLDAKKIEMALERKEKLEKKKSQMDLDSQV</sequence>
<evidence type="ECO:0000313" key="2">
    <source>
        <dbReference type="EMBL" id="GMM45402.1"/>
    </source>
</evidence>
<name>A0AAV5R314_PICKL</name>
<dbReference type="EMBL" id="BTGB01000002">
    <property type="protein sequence ID" value="GMM45402.1"/>
    <property type="molecule type" value="Genomic_DNA"/>
</dbReference>